<proteinExistence type="predicted"/>
<evidence type="ECO:0000256" key="1">
    <source>
        <dbReference type="SAM" id="MobiDB-lite"/>
    </source>
</evidence>
<evidence type="ECO:0000256" key="2">
    <source>
        <dbReference type="SAM" id="Phobius"/>
    </source>
</evidence>
<keyword evidence="2" id="KW-1133">Transmembrane helix</keyword>
<feature type="region of interest" description="Disordered" evidence="1">
    <location>
        <begin position="140"/>
        <end position="162"/>
    </location>
</feature>
<keyword evidence="2" id="KW-0472">Membrane</keyword>
<feature type="transmembrane region" description="Helical" evidence="2">
    <location>
        <begin position="77"/>
        <end position="95"/>
    </location>
</feature>
<dbReference type="RefSeq" id="WP_143417473.1">
    <property type="nucleotide sequence ID" value="NZ_VJXR01000009.1"/>
</dbReference>
<sequence length="162" mass="16466">MSAADQDPRTTTPGAPPETPAARPDSPDSPDGPDAGAQPPAPTVQPAGPPATAAEVDASEYRVDPATVRHAPRFGRFILLGVVLGALLSLALALLTPPSDLARSDLFWLLFIGLGVTGGLAGLGVAIVLDRRSWRRRAAAGALDTPARDVPAAGEASPPARS</sequence>
<evidence type="ECO:0000313" key="3">
    <source>
        <dbReference type="EMBL" id="TRW46519.1"/>
    </source>
</evidence>
<feature type="compositionally biased region" description="Pro residues" evidence="1">
    <location>
        <begin position="39"/>
        <end position="49"/>
    </location>
</feature>
<evidence type="ECO:0000313" key="4">
    <source>
        <dbReference type="Proteomes" id="UP000318693"/>
    </source>
</evidence>
<keyword evidence="4" id="KW-1185">Reference proteome</keyword>
<evidence type="ECO:0008006" key="5">
    <source>
        <dbReference type="Google" id="ProtNLM"/>
    </source>
</evidence>
<organism evidence="3 4">
    <name type="scientific">Georgenia yuyongxinii</name>
    <dbReference type="NCBI Taxonomy" id="2589797"/>
    <lineage>
        <taxon>Bacteria</taxon>
        <taxon>Bacillati</taxon>
        <taxon>Actinomycetota</taxon>
        <taxon>Actinomycetes</taxon>
        <taxon>Micrococcales</taxon>
        <taxon>Bogoriellaceae</taxon>
        <taxon>Georgenia</taxon>
    </lineage>
</organism>
<comment type="caution">
    <text evidence="3">The sequence shown here is derived from an EMBL/GenBank/DDBJ whole genome shotgun (WGS) entry which is preliminary data.</text>
</comment>
<feature type="region of interest" description="Disordered" evidence="1">
    <location>
        <begin position="1"/>
        <end position="54"/>
    </location>
</feature>
<dbReference type="Proteomes" id="UP000318693">
    <property type="component" value="Unassembled WGS sequence"/>
</dbReference>
<protein>
    <recommendedName>
        <fullName evidence="5">DUF2530 domain-containing protein</fullName>
    </recommendedName>
</protein>
<dbReference type="EMBL" id="VJXR01000009">
    <property type="protein sequence ID" value="TRW46519.1"/>
    <property type="molecule type" value="Genomic_DNA"/>
</dbReference>
<accession>A0A552WVD4</accession>
<keyword evidence="2" id="KW-0812">Transmembrane</keyword>
<dbReference type="AlphaFoldDB" id="A0A552WVD4"/>
<gene>
    <name evidence="3" type="ORF">FJ693_05235</name>
</gene>
<feature type="transmembrane region" description="Helical" evidence="2">
    <location>
        <begin position="107"/>
        <end position="129"/>
    </location>
</feature>
<name>A0A552WVD4_9MICO</name>
<reference evidence="3 4" key="1">
    <citation type="submission" date="2019-07" db="EMBL/GenBank/DDBJ databases">
        <title>Georgenia wutianyii sp. nov. and Georgenia *** sp. nov. isolated from plateau pika (Ochotona curzoniae) in the Qinghai-Tibet plateau of China.</title>
        <authorList>
            <person name="Tian Z."/>
        </authorList>
    </citation>
    <scope>NUCLEOTIDE SEQUENCE [LARGE SCALE GENOMIC DNA]</scope>
    <source>
        <strain evidence="3 4">Z446</strain>
    </source>
</reference>